<accession>A0A6A4WT11</accession>
<dbReference type="Proteomes" id="UP000440578">
    <property type="component" value="Unassembled WGS sequence"/>
</dbReference>
<dbReference type="EMBL" id="VIIS01000320">
    <property type="protein sequence ID" value="KAF0310297.1"/>
    <property type="molecule type" value="Genomic_DNA"/>
</dbReference>
<gene>
    <name evidence="1" type="ORF">FJT64_018674</name>
</gene>
<organism evidence="1 2">
    <name type="scientific">Amphibalanus amphitrite</name>
    <name type="common">Striped barnacle</name>
    <name type="synonym">Balanus amphitrite</name>
    <dbReference type="NCBI Taxonomy" id="1232801"/>
    <lineage>
        <taxon>Eukaryota</taxon>
        <taxon>Metazoa</taxon>
        <taxon>Ecdysozoa</taxon>
        <taxon>Arthropoda</taxon>
        <taxon>Crustacea</taxon>
        <taxon>Multicrustacea</taxon>
        <taxon>Cirripedia</taxon>
        <taxon>Thoracica</taxon>
        <taxon>Thoracicalcarea</taxon>
        <taxon>Balanomorpha</taxon>
        <taxon>Balanoidea</taxon>
        <taxon>Balanidae</taxon>
        <taxon>Amphibalaninae</taxon>
        <taxon>Amphibalanus</taxon>
    </lineage>
</organism>
<dbReference type="AlphaFoldDB" id="A0A6A4WT11"/>
<protein>
    <submittedName>
        <fullName evidence="1">Uncharacterized protein</fullName>
    </submittedName>
</protein>
<name>A0A6A4WT11_AMPAM</name>
<reference evidence="1 2" key="1">
    <citation type="submission" date="2019-07" db="EMBL/GenBank/DDBJ databases">
        <title>Draft genome assembly of a fouling barnacle, Amphibalanus amphitrite (Darwin, 1854): The first reference genome for Thecostraca.</title>
        <authorList>
            <person name="Kim W."/>
        </authorList>
    </citation>
    <scope>NUCLEOTIDE SEQUENCE [LARGE SCALE GENOMIC DNA]</scope>
    <source>
        <strain evidence="1">SNU_AA5</strain>
        <tissue evidence="1">Soma without cirri and trophi</tissue>
    </source>
</reference>
<keyword evidence="2" id="KW-1185">Reference proteome</keyword>
<sequence length="74" mass="8319">MVEDKTCHKGEFEDTSGIQKYELTEEQYNSKQGLTCLPFSARQPSQLTVDRFVLQNGLRRSTAHAHPELAAALP</sequence>
<evidence type="ECO:0000313" key="2">
    <source>
        <dbReference type="Proteomes" id="UP000440578"/>
    </source>
</evidence>
<proteinExistence type="predicted"/>
<evidence type="ECO:0000313" key="1">
    <source>
        <dbReference type="EMBL" id="KAF0310297.1"/>
    </source>
</evidence>
<comment type="caution">
    <text evidence="1">The sequence shown here is derived from an EMBL/GenBank/DDBJ whole genome shotgun (WGS) entry which is preliminary data.</text>
</comment>